<evidence type="ECO:0000256" key="8">
    <source>
        <dbReference type="ARBA" id="ARBA00023128"/>
    </source>
</evidence>
<accession>A0A284R3Y5</accession>
<evidence type="ECO:0000313" key="13">
    <source>
        <dbReference type="Proteomes" id="UP000219338"/>
    </source>
</evidence>
<feature type="compositionally biased region" description="Basic residues" evidence="10">
    <location>
        <begin position="466"/>
        <end position="478"/>
    </location>
</feature>
<evidence type="ECO:0000256" key="10">
    <source>
        <dbReference type="SAM" id="MobiDB-lite"/>
    </source>
</evidence>
<feature type="binding site" evidence="9">
    <location>
        <position position="456"/>
    </location>
    <ligand>
        <name>Zn(2+)</name>
        <dbReference type="ChEBI" id="CHEBI:29105"/>
    </ligand>
</feature>
<comment type="cofactor">
    <cofactor evidence="1">
        <name>Zn(2+)</name>
        <dbReference type="ChEBI" id="CHEBI:29105"/>
    </cofactor>
</comment>
<dbReference type="OMA" id="ERMLNCH"/>
<dbReference type="InterPro" id="IPR026591">
    <property type="entry name" value="Sirtuin_cat_small_dom_sf"/>
</dbReference>
<comment type="similarity">
    <text evidence="3">Belongs to the sirtuin family. Class I subfamily.</text>
</comment>
<gene>
    <name evidence="12" type="ORF">ARMOST_06739</name>
</gene>
<feature type="binding site" evidence="9">
    <location>
        <position position="435"/>
    </location>
    <ligand>
        <name>Zn(2+)</name>
        <dbReference type="ChEBI" id="CHEBI:29105"/>
    </ligand>
</feature>
<dbReference type="OrthoDB" id="420264at2759"/>
<dbReference type="GO" id="GO:0005739">
    <property type="term" value="C:mitochondrion"/>
    <property type="evidence" value="ECO:0007669"/>
    <property type="project" value="UniProtKB-SubCell"/>
</dbReference>
<feature type="domain" description="Deacetylase sirtuin-type" evidence="11">
    <location>
        <begin position="247"/>
        <end position="588"/>
    </location>
</feature>
<feature type="binding site" evidence="9">
    <location>
        <position position="459"/>
    </location>
    <ligand>
        <name>Zn(2+)</name>
        <dbReference type="ChEBI" id="CHEBI:29105"/>
    </ligand>
</feature>
<dbReference type="STRING" id="47428.A0A284R3Y5"/>
<dbReference type="InterPro" id="IPR050134">
    <property type="entry name" value="NAD-dep_sirtuin_deacylases"/>
</dbReference>
<dbReference type="GO" id="GO:0070403">
    <property type="term" value="F:NAD+ binding"/>
    <property type="evidence" value="ECO:0007669"/>
    <property type="project" value="InterPro"/>
</dbReference>
<evidence type="ECO:0000256" key="5">
    <source>
        <dbReference type="ARBA" id="ARBA00022723"/>
    </source>
</evidence>
<feature type="compositionally biased region" description="Acidic residues" evidence="10">
    <location>
        <begin position="484"/>
        <end position="493"/>
    </location>
</feature>
<evidence type="ECO:0000256" key="3">
    <source>
        <dbReference type="ARBA" id="ARBA00006924"/>
    </source>
</evidence>
<comment type="subcellular location">
    <subcellularLocation>
        <location evidence="2">Mitochondrion</location>
    </subcellularLocation>
</comment>
<name>A0A284R3Y5_ARMOS</name>
<reference evidence="13" key="1">
    <citation type="journal article" date="2017" name="Nat. Ecol. Evol.">
        <title>Genome expansion and lineage-specific genetic innovations in the forest pathogenic fungi Armillaria.</title>
        <authorList>
            <person name="Sipos G."/>
            <person name="Prasanna A.N."/>
            <person name="Walter M.C."/>
            <person name="O'Connor E."/>
            <person name="Balint B."/>
            <person name="Krizsan K."/>
            <person name="Kiss B."/>
            <person name="Hess J."/>
            <person name="Varga T."/>
            <person name="Slot J."/>
            <person name="Riley R."/>
            <person name="Boka B."/>
            <person name="Rigling D."/>
            <person name="Barry K."/>
            <person name="Lee J."/>
            <person name="Mihaltcheva S."/>
            <person name="LaButti K."/>
            <person name="Lipzen A."/>
            <person name="Waldron R."/>
            <person name="Moloney N.M."/>
            <person name="Sperisen C."/>
            <person name="Kredics L."/>
            <person name="Vagvoelgyi C."/>
            <person name="Patrignani A."/>
            <person name="Fitzpatrick D."/>
            <person name="Nagy I."/>
            <person name="Doyle S."/>
            <person name="Anderson J.B."/>
            <person name="Grigoriev I.V."/>
            <person name="Gueldener U."/>
            <person name="Muensterkoetter M."/>
            <person name="Nagy L.G."/>
        </authorList>
    </citation>
    <scope>NUCLEOTIDE SEQUENCE [LARGE SCALE GENOMIC DNA]</scope>
    <source>
        <strain evidence="13">C18/9</strain>
    </source>
</reference>
<keyword evidence="6 9" id="KW-0862">Zinc</keyword>
<evidence type="ECO:0000259" key="11">
    <source>
        <dbReference type="PROSITE" id="PS50305"/>
    </source>
</evidence>
<keyword evidence="8" id="KW-0496">Mitochondrion</keyword>
<evidence type="ECO:0000256" key="1">
    <source>
        <dbReference type="ARBA" id="ARBA00001947"/>
    </source>
</evidence>
<dbReference type="InterPro" id="IPR029035">
    <property type="entry name" value="DHS-like_NAD/FAD-binding_dom"/>
</dbReference>
<keyword evidence="7" id="KW-0520">NAD</keyword>
<sequence>MVDAGRKRSIQWTQWFESKTYLQAARLPNKCSKRTLSSFHHLLRRPWNTPLRMNYSFEPTANHATSSAVPRLDYRPAPPSLLSGIASSTTLDASPVDLCALQLKAFLDAAEDIDIDPETLMELLQLLQERLEEQDESNAGPNIHDGNDLSAIDIDTLYELDISALYSMEEGRQIWSQKERREFLVLLKERGMAVFIDRLVNTRCIPIPQLLLAFGIDLAPELKNVSQRALSYFLRVAMSRELRNRDKLPEYNTIKDAVDLIRNSKRILILTGAGISVSCGIPDFRSRNGLYASLGEYELDDPQQMFDIKYFREFPNGVDIRVLFLRTQVVLNVFKFFIPLLGLSIVPVHEDLLTRTFHSQIYPANFVPSPCHRFIKLIEDKGKLLRVNPASHFIGLWLISPQNYTQNIDTLETKAGVQNVLQCHGSFATASCLECRRKVPGTAIEAEIMKKKVPLCPACNPATLSPKKKKKTSKKKAKGQWDSDVSDESDDPEYPPGIMKPDITFFGEKLSDQFDHAVEADRTQLDLLLVIGTSLKVSPVADLLSHIPHSVPQILINKTPIKHINPDIVLLGNADTIINHLCSELDWELPPLLPTPRTLTPRNMKKRPSMGPPDIEEPERLMVCGHSHVWVFEGAEGGKWLRDLELEIDHAEGRGVLEARNAKKMKI</sequence>
<evidence type="ECO:0000256" key="7">
    <source>
        <dbReference type="ARBA" id="ARBA00023027"/>
    </source>
</evidence>
<dbReference type="Proteomes" id="UP000219338">
    <property type="component" value="Unassembled WGS sequence"/>
</dbReference>
<dbReference type="GO" id="GO:0046970">
    <property type="term" value="F:histone H4K16 deacetylase activity, NAD-dependent"/>
    <property type="evidence" value="ECO:0007669"/>
    <property type="project" value="TreeGrafter"/>
</dbReference>
<dbReference type="Gene3D" id="3.30.1600.10">
    <property type="entry name" value="SIR2/SIRT2 'Small Domain"/>
    <property type="match status" value="1"/>
</dbReference>
<evidence type="ECO:0000256" key="4">
    <source>
        <dbReference type="ARBA" id="ARBA00022679"/>
    </source>
</evidence>
<feature type="region of interest" description="Disordered" evidence="10">
    <location>
        <begin position="465"/>
        <end position="494"/>
    </location>
</feature>
<dbReference type="InterPro" id="IPR026590">
    <property type="entry name" value="Ssirtuin_cat_dom"/>
</dbReference>
<dbReference type="GO" id="GO:0046872">
    <property type="term" value="F:metal ion binding"/>
    <property type="evidence" value="ECO:0007669"/>
    <property type="project" value="UniProtKB-KW"/>
</dbReference>
<dbReference type="Gene3D" id="3.40.50.1220">
    <property type="entry name" value="TPP-binding domain"/>
    <property type="match status" value="1"/>
</dbReference>
<feature type="binding site" evidence="9">
    <location>
        <position position="432"/>
    </location>
    <ligand>
        <name>Zn(2+)</name>
        <dbReference type="ChEBI" id="CHEBI:29105"/>
    </ligand>
</feature>
<keyword evidence="4" id="KW-0808">Transferase</keyword>
<dbReference type="SUPFAM" id="SSF52467">
    <property type="entry name" value="DHS-like NAD/FAD-binding domain"/>
    <property type="match status" value="1"/>
</dbReference>
<evidence type="ECO:0000256" key="6">
    <source>
        <dbReference type="ARBA" id="ARBA00022833"/>
    </source>
</evidence>
<dbReference type="EMBL" id="FUEG01000004">
    <property type="protein sequence ID" value="SJL03385.1"/>
    <property type="molecule type" value="Genomic_DNA"/>
</dbReference>
<keyword evidence="13" id="KW-1185">Reference proteome</keyword>
<dbReference type="GO" id="GO:0005634">
    <property type="term" value="C:nucleus"/>
    <property type="evidence" value="ECO:0007669"/>
    <property type="project" value="TreeGrafter"/>
</dbReference>
<organism evidence="12 13">
    <name type="scientific">Armillaria ostoyae</name>
    <name type="common">Armillaria root rot fungus</name>
    <dbReference type="NCBI Taxonomy" id="47428"/>
    <lineage>
        <taxon>Eukaryota</taxon>
        <taxon>Fungi</taxon>
        <taxon>Dikarya</taxon>
        <taxon>Basidiomycota</taxon>
        <taxon>Agaricomycotina</taxon>
        <taxon>Agaricomycetes</taxon>
        <taxon>Agaricomycetidae</taxon>
        <taxon>Agaricales</taxon>
        <taxon>Marasmiineae</taxon>
        <taxon>Physalacriaceae</taxon>
        <taxon>Armillaria</taxon>
    </lineage>
</organism>
<evidence type="ECO:0000256" key="9">
    <source>
        <dbReference type="PROSITE-ProRule" id="PRU00236"/>
    </source>
</evidence>
<dbReference type="PROSITE" id="PS50305">
    <property type="entry name" value="SIRTUIN"/>
    <property type="match status" value="1"/>
</dbReference>
<evidence type="ECO:0000256" key="2">
    <source>
        <dbReference type="ARBA" id="ARBA00004173"/>
    </source>
</evidence>
<evidence type="ECO:0000313" key="12">
    <source>
        <dbReference type="EMBL" id="SJL03385.1"/>
    </source>
</evidence>
<keyword evidence="5 9" id="KW-0479">Metal-binding</keyword>
<dbReference type="PANTHER" id="PTHR11085">
    <property type="entry name" value="NAD-DEPENDENT PROTEIN DEACYLASE SIRTUIN-5, MITOCHONDRIAL-RELATED"/>
    <property type="match status" value="1"/>
</dbReference>
<protein>
    <recommendedName>
        <fullName evidence="11">Deacetylase sirtuin-type domain-containing protein</fullName>
    </recommendedName>
</protein>
<dbReference type="AlphaFoldDB" id="A0A284R3Y5"/>
<proteinExistence type="inferred from homology"/>
<dbReference type="Pfam" id="PF02146">
    <property type="entry name" value="SIR2"/>
    <property type="match status" value="2"/>
</dbReference>
<dbReference type="InterPro" id="IPR003000">
    <property type="entry name" value="Sirtuin"/>
</dbReference>
<feature type="active site" description="Proton acceptor" evidence="9">
    <location>
        <position position="424"/>
    </location>
</feature>
<dbReference type="PANTHER" id="PTHR11085:SF9">
    <property type="entry name" value="NAD-DEPENDENT PROTEIN DEACETYLASE SIRTUIN-1"/>
    <property type="match status" value="1"/>
</dbReference>